<sequence>MTPSNPKLKNTTVLDKHSLILGLPVEILAITALFSVFGVGLLISLGGLFWGLILGSLWITLLFMPMRALHKHDPQAWKVWINTLQHASLSPQTLIKKDIRIMQKHRVTPFTLWRKK</sequence>
<reference evidence="2 3" key="1">
    <citation type="submission" date="2019-07" db="EMBL/GenBank/DDBJ databases">
        <title>Whole genome shotgun sequence of Aliivibrio fischeri NBRC 101058.</title>
        <authorList>
            <person name="Hosoyama A."/>
            <person name="Uohara A."/>
            <person name="Ohji S."/>
            <person name="Ichikawa N."/>
        </authorList>
    </citation>
    <scope>NUCLEOTIDE SEQUENCE [LARGE SCALE GENOMIC DNA]</scope>
    <source>
        <strain evidence="2 3">NBRC 101058</strain>
    </source>
</reference>
<gene>
    <name evidence="2" type="ORF">AFI02nite_40570</name>
</gene>
<dbReference type="RefSeq" id="WP_146866696.1">
    <property type="nucleotide sequence ID" value="NZ_BJTZ01000055.1"/>
</dbReference>
<dbReference type="AlphaFoldDB" id="A0A510URD5"/>
<evidence type="ECO:0000256" key="1">
    <source>
        <dbReference type="SAM" id="Phobius"/>
    </source>
</evidence>
<protein>
    <submittedName>
        <fullName evidence="2">Uncharacterized protein</fullName>
    </submittedName>
</protein>
<evidence type="ECO:0000313" key="2">
    <source>
        <dbReference type="EMBL" id="GEK16021.1"/>
    </source>
</evidence>
<organism evidence="2 3">
    <name type="scientific">Aliivibrio fischeri</name>
    <name type="common">Vibrio fischeri</name>
    <dbReference type="NCBI Taxonomy" id="668"/>
    <lineage>
        <taxon>Bacteria</taxon>
        <taxon>Pseudomonadati</taxon>
        <taxon>Pseudomonadota</taxon>
        <taxon>Gammaproteobacteria</taxon>
        <taxon>Vibrionales</taxon>
        <taxon>Vibrionaceae</taxon>
        <taxon>Aliivibrio</taxon>
    </lineage>
</organism>
<keyword evidence="1" id="KW-0472">Membrane</keyword>
<proteinExistence type="predicted"/>
<feature type="transmembrane region" description="Helical" evidence="1">
    <location>
        <begin position="49"/>
        <end position="69"/>
    </location>
</feature>
<evidence type="ECO:0000313" key="3">
    <source>
        <dbReference type="Proteomes" id="UP000321787"/>
    </source>
</evidence>
<feature type="transmembrane region" description="Helical" evidence="1">
    <location>
        <begin position="21"/>
        <end position="43"/>
    </location>
</feature>
<accession>A0A510URD5</accession>
<dbReference type="Proteomes" id="UP000321787">
    <property type="component" value="Unassembled WGS sequence"/>
</dbReference>
<comment type="caution">
    <text evidence="2">The sequence shown here is derived from an EMBL/GenBank/DDBJ whole genome shotgun (WGS) entry which is preliminary data.</text>
</comment>
<dbReference type="EMBL" id="BJTZ01000055">
    <property type="protein sequence ID" value="GEK16021.1"/>
    <property type="molecule type" value="Genomic_DNA"/>
</dbReference>
<name>A0A510URD5_ALIFS</name>
<keyword evidence="1" id="KW-0812">Transmembrane</keyword>
<keyword evidence="1" id="KW-1133">Transmembrane helix</keyword>